<evidence type="ECO:0000256" key="2">
    <source>
        <dbReference type="ARBA" id="ARBA00022527"/>
    </source>
</evidence>
<evidence type="ECO:0000256" key="8">
    <source>
        <dbReference type="ARBA" id="ARBA00048679"/>
    </source>
</evidence>
<dbReference type="Pfam" id="PF00069">
    <property type="entry name" value="Pkinase"/>
    <property type="match status" value="1"/>
</dbReference>
<dbReference type="Proteomes" id="UP001483337">
    <property type="component" value="Chromosome"/>
</dbReference>
<dbReference type="PROSITE" id="PS00107">
    <property type="entry name" value="PROTEIN_KINASE_ATP"/>
    <property type="match status" value="1"/>
</dbReference>
<dbReference type="CDD" id="cd14014">
    <property type="entry name" value="STKc_PknB_like"/>
    <property type="match status" value="1"/>
</dbReference>
<dbReference type="SUPFAM" id="SSF56112">
    <property type="entry name" value="Protein kinase-like (PK-like)"/>
    <property type="match status" value="1"/>
</dbReference>
<keyword evidence="3 12" id="KW-0808">Transferase</keyword>
<keyword evidence="10" id="KW-1133">Transmembrane helix</keyword>
<gene>
    <name evidence="12" type="ORF">WJM97_12205</name>
</gene>
<evidence type="ECO:0000256" key="10">
    <source>
        <dbReference type="SAM" id="Phobius"/>
    </source>
</evidence>
<evidence type="ECO:0000313" key="12">
    <source>
        <dbReference type="EMBL" id="WZB86173.1"/>
    </source>
</evidence>
<evidence type="ECO:0000256" key="6">
    <source>
        <dbReference type="ARBA" id="ARBA00022840"/>
    </source>
</evidence>
<keyword evidence="5 12" id="KW-0418">Kinase</keyword>
<dbReference type="InterPro" id="IPR000719">
    <property type="entry name" value="Prot_kinase_dom"/>
</dbReference>
<dbReference type="SMART" id="SM00220">
    <property type="entry name" value="S_TKc"/>
    <property type="match status" value="1"/>
</dbReference>
<dbReference type="RefSeq" id="WP_353929089.1">
    <property type="nucleotide sequence ID" value="NZ_CP150886.1"/>
</dbReference>
<keyword evidence="6 9" id="KW-0067">ATP-binding</keyword>
<keyword evidence="4 9" id="KW-0547">Nucleotide-binding</keyword>
<evidence type="ECO:0000256" key="9">
    <source>
        <dbReference type="PROSITE-ProRule" id="PRU10141"/>
    </source>
</evidence>
<dbReference type="PROSITE" id="PS00108">
    <property type="entry name" value="PROTEIN_KINASE_ST"/>
    <property type="match status" value="1"/>
</dbReference>
<keyword evidence="10" id="KW-0812">Transmembrane</keyword>
<dbReference type="Gene3D" id="1.10.510.10">
    <property type="entry name" value="Transferase(Phosphotransferase) domain 1"/>
    <property type="match status" value="1"/>
</dbReference>
<dbReference type="PANTHER" id="PTHR24363:SF0">
    <property type="entry name" value="SERINE_THREONINE KINASE LIKE DOMAIN CONTAINING 1"/>
    <property type="match status" value="1"/>
</dbReference>
<sequence>MNTVSNLVVGKYELIESLGEGAFGKTYLAQDQQGNKYAVKKFIFFSSNSREMAIAKRKFNDEVKSLQKLNHPQIPQFVEYIEEEQEFYLVQQYINGKTLREKLHIHGKISLQAAHQILIDLLKIIDYLHQQNIIHRDIKPDNIMINDQGNLFLIDFGAVKEIISHATKLQIKATRIHTPGYAPIEQIHGEPQFNSDIYALGMTIIELMTGLKPDHFSDPWYRDISLSDNLRDILCKMIDEDYHTRYKSAADVIQDLEKQNSAKTIPIIPIIPTPDIDPESVNEMIWFVLLFILIFLSIFHTFMLPTFKNKEHEEQQSLSTNNKIPDFFYDRVNKL</sequence>
<feature type="domain" description="Protein kinase" evidence="11">
    <location>
        <begin position="12"/>
        <end position="276"/>
    </location>
</feature>
<name>A0ABZ2URW6_9CYAN</name>
<feature type="transmembrane region" description="Helical" evidence="10">
    <location>
        <begin position="284"/>
        <end position="304"/>
    </location>
</feature>
<evidence type="ECO:0000256" key="4">
    <source>
        <dbReference type="ARBA" id="ARBA00022741"/>
    </source>
</evidence>
<evidence type="ECO:0000256" key="5">
    <source>
        <dbReference type="ARBA" id="ARBA00022777"/>
    </source>
</evidence>
<dbReference type="EC" id="2.7.11.1" evidence="1"/>
<evidence type="ECO:0000256" key="3">
    <source>
        <dbReference type="ARBA" id="ARBA00022679"/>
    </source>
</evidence>
<dbReference type="InterPro" id="IPR017441">
    <property type="entry name" value="Protein_kinase_ATP_BS"/>
</dbReference>
<dbReference type="InterPro" id="IPR008271">
    <property type="entry name" value="Ser/Thr_kinase_AS"/>
</dbReference>
<keyword evidence="2" id="KW-0723">Serine/threonine-protein kinase</keyword>
<proteinExistence type="predicted"/>
<evidence type="ECO:0000313" key="13">
    <source>
        <dbReference type="Proteomes" id="UP001483337"/>
    </source>
</evidence>
<dbReference type="PROSITE" id="PS50011">
    <property type="entry name" value="PROTEIN_KINASE_DOM"/>
    <property type="match status" value="1"/>
</dbReference>
<evidence type="ECO:0000259" key="11">
    <source>
        <dbReference type="PROSITE" id="PS50011"/>
    </source>
</evidence>
<dbReference type="InterPro" id="IPR011009">
    <property type="entry name" value="Kinase-like_dom_sf"/>
</dbReference>
<protein>
    <recommendedName>
        <fullName evidence="1">non-specific serine/threonine protein kinase</fullName>
        <ecNumber evidence="1">2.7.11.1</ecNumber>
    </recommendedName>
</protein>
<comment type="catalytic activity">
    <reaction evidence="8">
        <text>L-seryl-[protein] + ATP = O-phospho-L-seryl-[protein] + ADP + H(+)</text>
        <dbReference type="Rhea" id="RHEA:17989"/>
        <dbReference type="Rhea" id="RHEA-COMP:9863"/>
        <dbReference type="Rhea" id="RHEA-COMP:11604"/>
        <dbReference type="ChEBI" id="CHEBI:15378"/>
        <dbReference type="ChEBI" id="CHEBI:29999"/>
        <dbReference type="ChEBI" id="CHEBI:30616"/>
        <dbReference type="ChEBI" id="CHEBI:83421"/>
        <dbReference type="ChEBI" id="CHEBI:456216"/>
        <dbReference type="EC" id="2.7.11.1"/>
    </reaction>
</comment>
<keyword evidence="13" id="KW-1185">Reference proteome</keyword>
<reference evidence="12 13" key="1">
    <citation type="submission" date="2024-04" db="EMBL/GenBank/DDBJ databases">
        <title>Okeanomitos corallinicola gen. &amp; sp. nov. (Nostocales, Cyanobacteria), a new toxic marine heterocyst-forming cyanobacterium from a coral reef.</title>
        <authorList>
            <person name="Li H."/>
            <person name="Li R."/>
            <person name="Kang J."/>
            <person name="Hii K.S."/>
            <person name="Mohamed H.F."/>
            <person name="Xu X."/>
            <person name="Luo Z."/>
        </authorList>
    </citation>
    <scope>NUCLEOTIDE SEQUENCE [LARGE SCALE GENOMIC DNA]</scope>
    <source>
        <strain evidence="12 13">TIOX110</strain>
    </source>
</reference>
<feature type="binding site" evidence="9">
    <location>
        <position position="41"/>
    </location>
    <ligand>
        <name>ATP</name>
        <dbReference type="ChEBI" id="CHEBI:30616"/>
    </ligand>
</feature>
<keyword evidence="10" id="KW-0472">Membrane</keyword>
<accession>A0ABZ2URW6</accession>
<dbReference type="EMBL" id="CP150886">
    <property type="protein sequence ID" value="WZB86173.1"/>
    <property type="molecule type" value="Genomic_DNA"/>
</dbReference>
<dbReference type="PANTHER" id="PTHR24363">
    <property type="entry name" value="SERINE/THREONINE PROTEIN KINASE"/>
    <property type="match status" value="1"/>
</dbReference>
<evidence type="ECO:0000256" key="1">
    <source>
        <dbReference type="ARBA" id="ARBA00012513"/>
    </source>
</evidence>
<evidence type="ECO:0000256" key="7">
    <source>
        <dbReference type="ARBA" id="ARBA00047899"/>
    </source>
</evidence>
<organism evidence="12 13">
    <name type="scientific">Okeanomitos corallinicola TIOX110</name>
    <dbReference type="NCBI Taxonomy" id="3133117"/>
    <lineage>
        <taxon>Bacteria</taxon>
        <taxon>Bacillati</taxon>
        <taxon>Cyanobacteriota</taxon>
        <taxon>Cyanophyceae</taxon>
        <taxon>Nostocales</taxon>
        <taxon>Aphanizomenonaceae</taxon>
        <taxon>Okeanomitos</taxon>
    </lineage>
</organism>
<comment type="catalytic activity">
    <reaction evidence="7">
        <text>L-threonyl-[protein] + ATP = O-phospho-L-threonyl-[protein] + ADP + H(+)</text>
        <dbReference type="Rhea" id="RHEA:46608"/>
        <dbReference type="Rhea" id="RHEA-COMP:11060"/>
        <dbReference type="Rhea" id="RHEA-COMP:11605"/>
        <dbReference type="ChEBI" id="CHEBI:15378"/>
        <dbReference type="ChEBI" id="CHEBI:30013"/>
        <dbReference type="ChEBI" id="CHEBI:30616"/>
        <dbReference type="ChEBI" id="CHEBI:61977"/>
        <dbReference type="ChEBI" id="CHEBI:456216"/>
        <dbReference type="EC" id="2.7.11.1"/>
    </reaction>
</comment>
<dbReference type="GO" id="GO:0004674">
    <property type="term" value="F:protein serine/threonine kinase activity"/>
    <property type="evidence" value="ECO:0007669"/>
    <property type="project" value="UniProtKB-EC"/>
</dbReference>